<sequence>MERRREERKIQVRGGRNDAKEQKDRKEGGRIGEVEKGGCTGGRKGLKEGRKEGRARIIRRDAEGGNGVRGEMDWSAGWLTGWLAVGLEERTHNGSLDSRRDTLGCSHESQLIASEHQVGRGCT</sequence>
<dbReference type="Proteomes" id="UP001286313">
    <property type="component" value="Unassembled WGS sequence"/>
</dbReference>
<organism evidence="2 3">
    <name type="scientific">Petrolisthes cinctipes</name>
    <name type="common">Flat porcelain crab</name>
    <dbReference type="NCBI Taxonomy" id="88211"/>
    <lineage>
        <taxon>Eukaryota</taxon>
        <taxon>Metazoa</taxon>
        <taxon>Ecdysozoa</taxon>
        <taxon>Arthropoda</taxon>
        <taxon>Crustacea</taxon>
        <taxon>Multicrustacea</taxon>
        <taxon>Malacostraca</taxon>
        <taxon>Eumalacostraca</taxon>
        <taxon>Eucarida</taxon>
        <taxon>Decapoda</taxon>
        <taxon>Pleocyemata</taxon>
        <taxon>Anomura</taxon>
        <taxon>Galatheoidea</taxon>
        <taxon>Porcellanidae</taxon>
        <taxon>Petrolisthes</taxon>
    </lineage>
</organism>
<name>A0AAE1BIW0_PETCI</name>
<comment type="caution">
    <text evidence="2">The sequence shown here is derived from an EMBL/GenBank/DDBJ whole genome shotgun (WGS) entry which is preliminary data.</text>
</comment>
<accession>A0AAE1BIW0</accession>
<dbReference type="EMBL" id="JAWQEG010007814">
    <property type="protein sequence ID" value="KAK3851617.1"/>
    <property type="molecule type" value="Genomic_DNA"/>
</dbReference>
<evidence type="ECO:0000313" key="2">
    <source>
        <dbReference type="EMBL" id="KAK3851617.1"/>
    </source>
</evidence>
<reference evidence="2" key="1">
    <citation type="submission" date="2023-10" db="EMBL/GenBank/DDBJ databases">
        <title>Genome assemblies of two species of porcelain crab, Petrolisthes cinctipes and Petrolisthes manimaculis (Anomura: Porcellanidae).</title>
        <authorList>
            <person name="Angst P."/>
        </authorList>
    </citation>
    <scope>NUCLEOTIDE SEQUENCE</scope>
    <source>
        <strain evidence="2">PB745_01</strain>
        <tissue evidence="2">Gill</tissue>
    </source>
</reference>
<evidence type="ECO:0000256" key="1">
    <source>
        <dbReference type="SAM" id="MobiDB-lite"/>
    </source>
</evidence>
<protein>
    <submittedName>
        <fullName evidence="2">Uncharacterized protein</fullName>
    </submittedName>
</protein>
<proteinExistence type="predicted"/>
<feature type="region of interest" description="Disordered" evidence="1">
    <location>
        <begin position="1"/>
        <end position="52"/>
    </location>
</feature>
<evidence type="ECO:0000313" key="3">
    <source>
        <dbReference type="Proteomes" id="UP001286313"/>
    </source>
</evidence>
<keyword evidence="3" id="KW-1185">Reference proteome</keyword>
<gene>
    <name evidence="2" type="ORF">Pcinc_041747</name>
</gene>
<dbReference type="AlphaFoldDB" id="A0AAE1BIW0"/>
<feature type="compositionally biased region" description="Basic and acidic residues" evidence="1">
    <location>
        <begin position="1"/>
        <end position="36"/>
    </location>
</feature>